<keyword evidence="2" id="KW-1185">Reference proteome</keyword>
<dbReference type="SUPFAM" id="SSF54593">
    <property type="entry name" value="Glyoxalase/Bleomycin resistance protein/Dihydroxybiphenyl dioxygenase"/>
    <property type="match status" value="1"/>
</dbReference>
<dbReference type="RefSeq" id="WP_101263000.1">
    <property type="nucleotide sequence ID" value="NZ_MVDD01000018.1"/>
</dbReference>
<dbReference type="EMBL" id="MVDD01000018">
    <property type="protein sequence ID" value="PKQ61036.1"/>
    <property type="molecule type" value="Genomic_DNA"/>
</dbReference>
<proteinExistence type="predicted"/>
<reference evidence="1 2" key="1">
    <citation type="journal article" date="2017" name="Front. Microbiol.">
        <title>Labilibaculum manganireducens gen. nov., sp. nov. and Labilibaculum filiforme sp. nov., Novel Bacteroidetes Isolated from Subsurface Sediments of the Baltic Sea.</title>
        <authorList>
            <person name="Vandieken V."/>
            <person name="Marshall I.P."/>
            <person name="Niemann H."/>
            <person name="Engelen B."/>
            <person name="Cypionka H."/>
        </authorList>
    </citation>
    <scope>NUCLEOTIDE SEQUENCE [LARGE SCALE GENOMIC DNA]</scope>
    <source>
        <strain evidence="1 2">59.16B</strain>
    </source>
</reference>
<accession>A0A2N3HSL1</accession>
<dbReference type="AlphaFoldDB" id="A0A2N3HSL1"/>
<protein>
    <recommendedName>
        <fullName evidence="3">VOC domain-containing protein</fullName>
    </recommendedName>
</protein>
<organism evidence="1 2">
    <name type="scientific">Labilibaculum filiforme</name>
    <dbReference type="NCBI Taxonomy" id="1940526"/>
    <lineage>
        <taxon>Bacteria</taxon>
        <taxon>Pseudomonadati</taxon>
        <taxon>Bacteroidota</taxon>
        <taxon>Bacteroidia</taxon>
        <taxon>Marinilabiliales</taxon>
        <taxon>Marinifilaceae</taxon>
        <taxon>Labilibaculum</taxon>
    </lineage>
</organism>
<dbReference type="Proteomes" id="UP000233535">
    <property type="component" value="Unassembled WGS sequence"/>
</dbReference>
<gene>
    <name evidence="1" type="ORF">BZG02_17225</name>
</gene>
<dbReference type="InterPro" id="IPR029068">
    <property type="entry name" value="Glyas_Bleomycin-R_OHBP_Dase"/>
</dbReference>
<sequence length="107" mass="12145">MNYKFSHIGIPTTEEKNWDGFYEPGKIHFTDFSKDEFGIEWVKCDADSPMPAMFQNVAHVAYLVDNIEDALKGKEILVDTFSPGEGVRVAFIVHNGSPIEFMEITEL</sequence>
<comment type="caution">
    <text evidence="1">The sequence shown here is derived from an EMBL/GenBank/DDBJ whole genome shotgun (WGS) entry which is preliminary data.</text>
</comment>
<name>A0A2N3HSL1_9BACT</name>
<evidence type="ECO:0000313" key="2">
    <source>
        <dbReference type="Proteomes" id="UP000233535"/>
    </source>
</evidence>
<evidence type="ECO:0008006" key="3">
    <source>
        <dbReference type="Google" id="ProtNLM"/>
    </source>
</evidence>
<evidence type="ECO:0000313" key="1">
    <source>
        <dbReference type="EMBL" id="PKQ61036.1"/>
    </source>
</evidence>
<dbReference type="OrthoDB" id="1986818at2"/>